<dbReference type="EMBL" id="FOUO01000008">
    <property type="protein sequence ID" value="SFM52938.1"/>
    <property type="molecule type" value="Genomic_DNA"/>
</dbReference>
<reference evidence="1 2" key="1">
    <citation type="submission" date="2016-10" db="EMBL/GenBank/DDBJ databases">
        <authorList>
            <person name="de Groot N.N."/>
        </authorList>
    </citation>
    <scope>NUCLEOTIDE SEQUENCE [LARGE SCALE GENOMIC DNA]</scope>
    <source>
        <strain evidence="1 2">DSM 4180</strain>
    </source>
</reference>
<dbReference type="OrthoDB" id="5624633at2"/>
<name>A0A1I4RL37_ECTMO</name>
<gene>
    <name evidence="1" type="ORF">SAMN05421721_10869</name>
</gene>
<keyword evidence="2" id="KW-1185">Reference proteome</keyword>
<dbReference type="AlphaFoldDB" id="A0A1I4RL37"/>
<protein>
    <submittedName>
        <fullName evidence="1">Uncharacterized protein</fullName>
    </submittedName>
</protein>
<evidence type="ECO:0000313" key="2">
    <source>
        <dbReference type="Proteomes" id="UP000199556"/>
    </source>
</evidence>
<dbReference type="RefSeq" id="WP_090485388.1">
    <property type="nucleotide sequence ID" value="NZ_FOUO01000008.1"/>
</dbReference>
<organism evidence="1 2">
    <name type="scientific">Ectothiorhodospira mobilis</name>
    <dbReference type="NCBI Taxonomy" id="195064"/>
    <lineage>
        <taxon>Bacteria</taxon>
        <taxon>Pseudomonadati</taxon>
        <taxon>Pseudomonadota</taxon>
        <taxon>Gammaproteobacteria</taxon>
        <taxon>Chromatiales</taxon>
        <taxon>Ectothiorhodospiraceae</taxon>
        <taxon>Ectothiorhodospira</taxon>
    </lineage>
</organism>
<dbReference type="STRING" id="195064.SAMN05421721_10869"/>
<proteinExistence type="predicted"/>
<evidence type="ECO:0000313" key="1">
    <source>
        <dbReference type="EMBL" id="SFM52938.1"/>
    </source>
</evidence>
<sequence length="125" mass="13699">MLAWILVPLALVAGVVGTRMTLEPELPLPDRALVVHVQNRTSETLPKVNLHYANVNTQQETNILQLRPGETRTVTLNHEPGLGYTVRVPMPDGRTLEVCGGRAKDTRVMREVITPDSILSGTGKP</sequence>
<dbReference type="Proteomes" id="UP000199556">
    <property type="component" value="Unassembled WGS sequence"/>
</dbReference>
<accession>A0A1I4RL37</accession>